<name>A0AA51UND4_9EURY</name>
<dbReference type="GeneID" id="84232226"/>
<evidence type="ECO:0000256" key="2">
    <source>
        <dbReference type="SAM" id="MobiDB-lite"/>
    </source>
</evidence>
<protein>
    <submittedName>
        <fullName evidence="4">PGF-CTERM sorting domain-containing protein</fullName>
    </submittedName>
</protein>
<evidence type="ECO:0000313" key="4">
    <source>
        <dbReference type="EMBL" id="WMW26238.1"/>
    </source>
</evidence>
<dbReference type="PROSITE" id="PS51257">
    <property type="entry name" value="PROKAR_LIPOPROTEIN"/>
    <property type="match status" value="1"/>
</dbReference>
<proteinExistence type="predicted"/>
<dbReference type="Pfam" id="PF18204">
    <property type="entry name" value="PGF-CTERM"/>
    <property type="match status" value="1"/>
</dbReference>
<keyword evidence="1" id="KW-0732">Signal</keyword>
<dbReference type="KEGG" id="mseb:RE474_05875"/>
<dbReference type="RefSeq" id="WP_309312034.1">
    <property type="nucleotide sequence ID" value="NZ_CP133592.1"/>
</dbReference>
<dbReference type="AlphaFoldDB" id="A0AA51UND4"/>
<organism evidence="4 5">
    <name type="scientific">Methanolobus sediminis</name>
    <dbReference type="NCBI Taxonomy" id="3072978"/>
    <lineage>
        <taxon>Archaea</taxon>
        <taxon>Methanobacteriati</taxon>
        <taxon>Methanobacteriota</taxon>
        <taxon>Stenosarchaea group</taxon>
        <taxon>Methanomicrobia</taxon>
        <taxon>Methanosarcinales</taxon>
        <taxon>Methanosarcinaceae</taxon>
        <taxon>Methanolobus</taxon>
    </lineage>
</organism>
<dbReference type="InterPro" id="IPR026371">
    <property type="entry name" value="PGF_CTERM"/>
</dbReference>
<sequence length="198" mass="21577">MWGDNIKDRKIIVVFLLVAITLACASVASAESRFLSSFNQQYDTSGTVLDSCDVCHSGPNGGSLDSYGRAYSGSGRNFASIEDLDSDGDGFTNIEEIEALTFPGDSSDYPEVTAVTISEPIVNETDTTANESVEEQDESEETEIEDMEEETEDVEVEEETEDMEEMNNETSSDAQSPGFEAIFAIAGILSVIYLNKRK</sequence>
<feature type="compositionally biased region" description="Acidic residues" evidence="2">
    <location>
        <begin position="132"/>
        <end position="167"/>
    </location>
</feature>
<keyword evidence="5" id="KW-1185">Reference proteome</keyword>
<dbReference type="EMBL" id="CP133592">
    <property type="protein sequence ID" value="WMW26238.1"/>
    <property type="molecule type" value="Genomic_DNA"/>
</dbReference>
<gene>
    <name evidence="4" type="ORF">RE474_05875</name>
</gene>
<feature type="region of interest" description="Disordered" evidence="2">
    <location>
        <begin position="124"/>
        <end position="176"/>
    </location>
</feature>
<evidence type="ECO:0000259" key="3">
    <source>
        <dbReference type="Pfam" id="PF18204"/>
    </source>
</evidence>
<dbReference type="Proteomes" id="UP001182908">
    <property type="component" value="Chromosome"/>
</dbReference>
<evidence type="ECO:0000256" key="1">
    <source>
        <dbReference type="ARBA" id="ARBA00022729"/>
    </source>
</evidence>
<evidence type="ECO:0000313" key="5">
    <source>
        <dbReference type="Proteomes" id="UP001182908"/>
    </source>
</evidence>
<feature type="domain" description="PGF-CTERM archaeal protein-sorting signal" evidence="3">
    <location>
        <begin position="177"/>
        <end position="198"/>
    </location>
</feature>
<reference evidence="4 5" key="1">
    <citation type="submission" date="2023-08" db="EMBL/GenBank/DDBJ databases">
        <title>Methanolobus mangrovi sp. nov. and Methanolobus sediminis sp. nov, two novel methylotrophic methanogens isolated from mangrove sediments in China.</title>
        <authorList>
            <person name="Zhou J."/>
        </authorList>
    </citation>
    <scope>NUCLEOTIDE SEQUENCE [LARGE SCALE GENOMIC DNA]</scope>
    <source>
        <strain evidence="4 5">FTZ6</strain>
    </source>
</reference>
<accession>A0AA51UND4</accession>